<dbReference type="PANTHER" id="PTHR45786:SF74">
    <property type="entry name" value="ATP-DEPENDENT DNA HELICASE"/>
    <property type="match status" value="1"/>
</dbReference>
<name>A0A834HCF2_RHOSS</name>
<dbReference type="OrthoDB" id="1928976at2759"/>
<gene>
    <name evidence="1" type="ORF">RHSIM_Rhsim02G0174600</name>
</gene>
<evidence type="ECO:0008006" key="3">
    <source>
        <dbReference type="Google" id="ProtNLM"/>
    </source>
</evidence>
<dbReference type="AlphaFoldDB" id="A0A834HCF2"/>
<comment type="caution">
    <text evidence="1">The sequence shown here is derived from an EMBL/GenBank/DDBJ whole genome shotgun (WGS) entry which is preliminary data.</text>
</comment>
<proteinExistence type="predicted"/>
<dbReference type="Proteomes" id="UP000626092">
    <property type="component" value="Unassembled WGS sequence"/>
</dbReference>
<accession>A0A834HCF2</accession>
<protein>
    <recommendedName>
        <fullName evidence="3">Helitron helicase-like domain-containing protein</fullName>
    </recommendedName>
</protein>
<evidence type="ECO:0000313" key="1">
    <source>
        <dbReference type="EMBL" id="KAF7151921.1"/>
    </source>
</evidence>
<reference evidence="1" key="1">
    <citation type="submission" date="2019-11" db="EMBL/GenBank/DDBJ databases">
        <authorList>
            <person name="Liu Y."/>
            <person name="Hou J."/>
            <person name="Li T.-Q."/>
            <person name="Guan C.-H."/>
            <person name="Wu X."/>
            <person name="Wu H.-Z."/>
            <person name="Ling F."/>
            <person name="Zhang R."/>
            <person name="Shi X.-G."/>
            <person name="Ren J.-P."/>
            <person name="Chen E.-F."/>
            <person name="Sun J.-M."/>
        </authorList>
    </citation>
    <scope>NUCLEOTIDE SEQUENCE</scope>
    <source>
        <strain evidence="1">Adult_tree_wgs_1</strain>
        <tissue evidence="1">Leaves</tissue>
    </source>
</reference>
<organism evidence="1 2">
    <name type="scientific">Rhododendron simsii</name>
    <name type="common">Sims's rhododendron</name>
    <dbReference type="NCBI Taxonomy" id="118357"/>
    <lineage>
        <taxon>Eukaryota</taxon>
        <taxon>Viridiplantae</taxon>
        <taxon>Streptophyta</taxon>
        <taxon>Embryophyta</taxon>
        <taxon>Tracheophyta</taxon>
        <taxon>Spermatophyta</taxon>
        <taxon>Magnoliopsida</taxon>
        <taxon>eudicotyledons</taxon>
        <taxon>Gunneridae</taxon>
        <taxon>Pentapetalae</taxon>
        <taxon>asterids</taxon>
        <taxon>Ericales</taxon>
        <taxon>Ericaceae</taxon>
        <taxon>Ericoideae</taxon>
        <taxon>Rhodoreae</taxon>
        <taxon>Rhododendron</taxon>
    </lineage>
</organism>
<keyword evidence="2" id="KW-1185">Reference proteome</keyword>
<dbReference type="EMBL" id="WJXA01000002">
    <property type="protein sequence ID" value="KAF7151921.1"/>
    <property type="molecule type" value="Genomic_DNA"/>
</dbReference>
<sequence>MAIGYTPFSLPTPTSELLQEDAYANDGVEGVLPRVTQLFICPTSIPSTSYAPQRSTPTSELLQEDACPSKVNEPKVCQHSIPHIEESVAMPSIDMNEPEMCHLAMPPQNLEDEFLAVATAHASHAQYIRVLNGRGPLSFTIHGELRHRTGSLLPQPRHEAIYSQLYIYDPVSSLNARNNRNPHLRRDVLKTIQDCLLTINPFFEKFLRAFEILNQSESVGQNLPAYLHYSSSTDHQRYNLPTADEIAIILPGDGTEKSGMRDIVLHLRENNGLM</sequence>
<evidence type="ECO:0000313" key="2">
    <source>
        <dbReference type="Proteomes" id="UP000626092"/>
    </source>
</evidence>
<dbReference type="PANTHER" id="PTHR45786">
    <property type="entry name" value="DNA BINDING PROTEIN-LIKE"/>
    <property type="match status" value="1"/>
</dbReference>